<evidence type="ECO:0000313" key="3">
    <source>
        <dbReference type="EMBL" id="MCX2718118.1"/>
    </source>
</evidence>
<name>A0AAE3MJ05_9FLAO</name>
<protein>
    <submittedName>
        <fullName evidence="3">Amidohydrolase family protein</fullName>
    </submittedName>
</protein>
<feature type="domain" description="Amidohydrolase-related" evidence="2">
    <location>
        <begin position="133"/>
        <end position="308"/>
    </location>
</feature>
<accession>A0AAE3MJ05</accession>
<evidence type="ECO:0000313" key="4">
    <source>
        <dbReference type="Proteomes" id="UP001207116"/>
    </source>
</evidence>
<evidence type="ECO:0000259" key="2">
    <source>
        <dbReference type="Pfam" id="PF04909"/>
    </source>
</evidence>
<reference evidence="3" key="1">
    <citation type="submission" date="2022-11" db="EMBL/GenBank/DDBJ databases">
        <title>The characterization of three novel Bacteroidetes species and genomic analysis of their roles in tidal elemental geochemical cycles.</title>
        <authorList>
            <person name="Ma K.-J."/>
        </authorList>
    </citation>
    <scope>NUCLEOTIDE SEQUENCE</scope>
    <source>
        <strain evidence="3">M415</strain>
    </source>
</reference>
<dbReference type="EMBL" id="JAPFQP010000001">
    <property type="protein sequence ID" value="MCX2718118.1"/>
    <property type="molecule type" value="Genomic_DNA"/>
</dbReference>
<gene>
    <name evidence="3" type="ORF">OO016_00770</name>
</gene>
<dbReference type="Gene3D" id="3.20.20.140">
    <property type="entry name" value="Metal-dependent hydrolases"/>
    <property type="match status" value="1"/>
</dbReference>
<dbReference type="PROSITE" id="PS51257">
    <property type="entry name" value="PROKAR_LIPOPROTEIN"/>
    <property type="match status" value="1"/>
</dbReference>
<dbReference type="PANTHER" id="PTHR21240">
    <property type="entry name" value="2-AMINO-3-CARBOXYLMUCONATE-6-SEMIALDEHYDE DECARBOXYLASE"/>
    <property type="match status" value="1"/>
</dbReference>
<dbReference type="InterPro" id="IPR032466">
    <property type="entry name" value="Metal_Hydrolase"/>
</dbReference>
<dbReference type="AlphaFoldDB" id="A0AAE3MJ05"/>
<organism evidence="3 4">
    <name type="scientific">Lentiprolixibacter aurantiacus</name>
    <dbReference type="NCBI Taxonomy" id="2993939"/>
    <lineage>
        <taxon>Bacteria</taxon>
        <taxon>Pseudomonadati</taxon>
        <taxon>Bacteroidota</taxon>
        <taxon>Flavobacteriia</taxon>
        <taxon>Flavobacteriales</taxon>
        <taxon>Flavobacteriaceae</taxon>
        <taxon>Lentiprolixibacter</taxon>
    </lineage>
</organism>
<sequence length="322" mass="36131">MRQFHLFIILAICLILGCKQNVPSENAEKATNEIYTGPIIDMHLHAYTEGDGMLGITHPPTLRKQTFQGAATAEELKKEVMARFEKYNIVKAVVTSGELWINDAPDKILIAKANQPADTLRQWHEQGKLQAIAEMAPFYGGIRADNPSQLPYFKLAEELGIPVGFHILPGGPNGGFHLMPQMLGGMRVYNAEPVQLEEVLVSYPNLRIYVMHGGWPYVEDMKALMYAHPNVYADIAVVNWILPEEELYAFLKPLITAGFGDRIMHGTDQMVWPETMDVAIASINNADFLSLEEKEDIFYDNAATFLGLSEEEIAKHKSKQQE</sequence>
<dbReference type="RefSeq" id="WP_266010115.1">
    <property type="nucleotide sequence ID" value="NZ_JAPFQP010000001.1"/>
</dbReference>
<proteinExistence type="predicted"/>
<dbReference type="GO" id="GO:0016831">
    <property type="term" value="F:carboxy-lyase activity"/>
    <property type="evidence" value="ECO:0007669"/>
    <property type="project" value="InterPro"/>
</dbReference>
<keyword evidence="1" id="KW-0456">Lyase</keyword>
<dbReference type="SUPFAM" id="SSF51556">
    <property type="entry name" value="Metallo-dependent hydrolases"/>
    <property type="match status" value="1"/>
</dbReference>
<dbReference type="Pfam" id="PF04909">
    <property type="entry name" value="Amidohydro_2"/>
    <property type="match status" value="1"/>
</dbReference>
<dbReference type="InterPro" id="IPR032465">
    <property type="entry name" value="ACMSD"/>
</dbReference>
<evidence type="ECO:0000256" key="1">
    <source>
        <dbReference type="ARBA" id="ARBA00023239"/>
    </source>
</evidence>
<keyword evidence="4" id="KW-1185">Reference proteome</keyword>
<comment type="caution">
    <text evidence="3">The sequence shown here is derived from an EMBL/GenBank/DDBJ whole genome shotgun (WGS) entry which is preliminary data.</text>
</comment>
<dbReference type="GO" id="GO:0016787">
    <property type="term" value="F:hydrolase activity"/>
    <property type="evidence" value="ECO:0007669"/>
    <property type="project" value="InterPro"/>
</dbReference>
<dbReference type="InterPro" id="IPR006680">
    <property type="entry name" value="Amidohydro-rel"/>
</dbReference>
<dbReference type="Proteomes" id="UP001207116">
    <property type="component" value="Unassembled WGS sequence"/>
</dbReference>